<accession>A0AAD1H7Y6</accession>
<evidence type="ECO:0000313" key="2">
    <source>
        <dbReference type="EMBL" id="BBW99708.1"/>
    </source>
</evidence>
<protein>
    <submittedName>
        <fullName evidence="2">Uncharacterized protein</fullName>
    </submittedName>
</protein>
<reference evidence="2 3" key="1">
    <citation type="journal article" date="2019" name="Emerg. Microbes Infect.">
        <title>Comprehensive subspecies identification of 175 nontuberculous mycobacteria species based on 7547 genomic profiles.</title>
        <authorList>
            <person name="Matsumoto Y."/>
            <person name="Kinjo T."/>
            <person name="Motooka D."/>
            <person name="Nabeya D."/>
            <person name="Jung N."/>
            <person name="Uechi K."/>
            <person name="Horii T."/>
            <person name="Iida T."/>
            <person name="Fujita J."/>
            <person name="Nakamura S."/>
        </authorList>
    </citation>
    <scope>NUCLEOTIDE SEQUENCE [LARGE SCALE GENOMIC DNA]</scope>
    <source>
        <strain evidence="2 3">JCM 6375</strain>
    </source>
</reference>
<feature type="compositionally biased region" description="Pro residues" evidence="1">
    <location>
        <begin position="178"/>
        <end position="197"/>
    </location>
</feature>
<keyword evidence="3" id="KW-1185">Reference proteome</keyword>
<dbReference type="RefSeq" id="WP_083156890.1">
    <property type="nucleotide sequence ID" value="NZ_AP022560.1"/>
</dbReference>
<gene>
    <name evidence="2" type="ORF">MMOR_06450</name>
</gene>
<dbReference type="Proteomes" id="UP000466681">
    <property type="component" value="Chromosome"/>
</dbReference>
<evidence type="ECO:0000256" key="1">
    <source>
        <dbReference type="SAM" id="MobiDB-lite"/>
    </source>
</evidence>
<dbReference type="EMBL" id="AP022560">
    <property type="protein sequence ID" value="BBW99708.1"/>
    <property type="molecule type" value="Genomic_DNA"/>
</dbReference>
<proteinExistence type="predicted"/>
<feature type="region of interest" description="Disordered" evidence="1">
    <location>
        <begin position="175"/>
        <end position="228"/>
    </location>
</feature>
<dbReference type="AlphaFoldDB" id="A0AAD1H7Y6"/>
<organism evidence="2 3">
    <name type="scientific">Mycolicibacterium moriokaense</name>
    <dbReference type="NCBI Taxonomy" id="39691"/>
    <lineage>
        <taxon>Bacteria</taxon>
        <taxon>Bacillati</taxon>
        <taxon>Actinomycetota</taxon>
        <taxon>Actinomycetes</taxon>
        <taxon>Mycobacteriales</taxon>
        <taxon>Mycobacteriaceae</taxon>
        <taxon>Mycolicibacterium</taxon>
    </lineage>
</organism>
<sequence length="228" mass="24464">MSVEARSRLRRRLLVFSAPVALLLIAVIVKSLWVVVAGGSAASAFAERDTAQLRRAVDTLMVFNVIEPAKVHFAAGGLAVLENDLGEADRQYSQSLARSESCATRVNLAFVRETLGDRAAARFDGRSAVAHYLDARSVVEQASPGCFAGNTDPDPQRRTLRNDALSRLDRKIQAAQVAPPPPPTAPEATAPPPPSPSAGPTTDRGQQRWLEPGTPLERLQQILRDAAA</sequence>
<dbReference type="KEGG" id="mmor:MMOR_06450"/>
<name>A0AAD1H7Y6_9MYCO</name>
<evidence type="ECO:0000313" key="3">
    <source>
        <dbReference type="Proteomes" id="UP000466681"/>
    </source>
</evidence>